<dbReference type="Proteomes" id="UP000012329">
    <property type="component" value="Unassembled WGS sequence"/>
</dbReference>
<protein>
    <submittedName>
        <fullName evidence="1">Uncharacterized protein</fullName>
    </submittedName>
</protein>
<accession>A0A829DCC1</accession>
<reference evidence="1 2" key="1">
    <citation type="submission" date="2013-02" db="EMBL/GenBank/DDBJ databases">
        <authorList>
            <person name="Harkins D.M."/>
            <person name="Durkin A.S."/>
            <person name="Brinkac L.M."/>
            <person name="Haft D.H."/>
            <person name="Selengut J.D."/>
            <person name="Sanka R."/>
            <person name="DePew J."/>
            <person name="Purushe J."/>
            <person name="Whelen A.C."/>
            <person name="Vinetz J.M."/>
            <person name="Sutton G.G."/>
            <person name="Nierman W.C."/>
            <person name="Fouts D.E."/>
        </authorList>
    </citation>
    <scope>NUCLEOTIDE SEQUENCE [LARGE SCALE GENOMIC DNA]</scope>
    <source>
        <strain evidence="1 2">2002000626</strain>
    </source>
</reference>
<evidence type="ECO:0000313" key="2">
    <source>
        <dbReference type="Proteomes" id="UP000012329"/>
    </source>
</evidence>
<sequence length="38" mass="4336">MKSIQLFSIVTTLLLSIYHCSSSPSTEIENERPKKLLQ</sequence>
<name>A0A829DCC1_LEPIR</name>
<dbReference type="AlphaFoldDB" id="A0A829DCC1"/>
<gene>
    <name evidence="1" type="ORF">LEP1GSC029_3515</name>
</gene>
<comment type="caution">
    <text evidence="1">The sequence shown here is derived from an EMBL/GenBank/DDBJ whole genome shotgun (WGS) entry which is preliminary data.</text>
</comment>
<dbReference type="EMBL" id="AFJL02000013">
    <property type="protein sequence ID" value="EMY06840.1"/>
    <property type="molecule type" value="Genomic_DNA"/>
</dbReference>
<organism evidence="1 2">
    <name type="scientific">Leptospira interrogans str. 2002000626</name>
    <dbReference type="NCBI Taxonomy" id="996803"/>
    <lineage>
        <taxon>Bacteria</taxon>
        <taxon>Pseudomonadati</taxon>
        <taxon>Spirochaetota</taxon>
        <taxon>Spirochaetia</taxon>
        <taxon>Leptospirales</taxon>
        <taxon>Leptospiraceae</taxon>
        <taxon>Leptospira</taxon>
    </lineage>
</organism>
<evidence type="ECO:0000313" key="1">
    <source>
        <dbReference type="EMBL" id="EMY06840.1"/>
    </source>
</evidence>
<proteinExistence type="predicted"/>